<dbReference type="EMBL" id="ML994178">
    <property type="protein sequence ID" value="KAF2198013.1"/>
    <property type="molecule type" value="Genomic_DNA"/>
</dbReference>
<protein>
    <submittedName>
        <fullName evidence="2">Uncharacterized protein</fullName>
    </submittedName>
</protein>
<evidence type="ECO:0000313" key="2">
    <source>
        <dbReference type="EMBL" id="KAF2198013.1"/>
    </source>
</evidence>
<sequence length="182" mass="19688">MDQNMTDRKHGKLELAPPPLPPPPSSSSLVPTREIVGSSVRPGEGNQLIGPAFQKKVKPVRPFSWLGPMTVRRSSSKNASVLPGKMNQLMVLDRTVHGRRMAGGMGPGDWLSGQGGCGPWEGEPRGCCCSPLGFLMGVAGGVPGWNSNMVSGDISREEETRHLERQLKEVGWSQNCQGTFRR</sequence>
<accession>A0A9P4JK68</accession>
<feature type="region of interest" description="Disordered" evidence="1">
    <location>
        <begin position="1"/>
        <end position="33"/>
    </location>
</feature>
<keyword evidence="3" id="KW-1185">Reference proteome</keyword>
<dbReference type="AlphaFoldDB" id="A0A9P4JK68"/>
<proteinExistence type="predicted"/>
<evidence type="ECO:0000256" key="1">
    <source>
        <dbReference type="SAM" id="MobiDB-lite"/>
    </source>
</evidence>
<reference evidence="2" key="1">
    <citation type="journal article" date="2020" name="Stud. Mycol.">
        <title>101 Dothideomycetes genomes: a test case for predicting lifestyles and emergence of pathogens.</title>
        <authorList>
            <person name="Haridas S."/>
            <person name="Albert R."/>
            <person name="Binder M."/>
            <person name="Bloem J."/>
            <person name="Labutti K."/>
            <person name="Salamov A."/>
            <person name="Andreopoulos B."/>
            <person name="Baker S."/>
            <person name="Barry K."/>
            <person name="Bills G."/>
            <person name="Bluhm B."/>
            <person name="Cannon C."/>
            <person name="Castanera R."/>
            <person name="Culley D."/>
            <person name="Daum C."/>
            <person name="Ezra D."/>
            <person name="Gonzalez J."/>
            <person name="Henrissat B."/>
            <person name="Kuo A."/>
            <person name="Liang C."/>
            <person name="Lipzen A."/>
            <person name="Lutzoni F."/>
            <person name="Magnuson J."/>
            <person name="Mondo S."/>
            <person name="Nolan M."/>
            <person name="Ohm R."/>
            <person name="Pangilinan J."/>
            <person name="Park H.-J."/>
            <person name="Ramirez L."/>
            <person name="Alfaro M."/>
            <person name="Sun H."/>
            <person name="Tritt A."/>
            <person name="Yoshinaga Y."/>
            <person name="Zwiers L.-H."/>
            <person name="Turgeon B."/>
            <person name="Goodwin S."/>
            <person name="Spatafora J."/>
            <person name="Crous P."/>
            <person name="Grigoriev I."/>
        </authorList>
    </citation>
    <scope>NUCLEOTIDE SEQUENCE</scope>
    <source>
        <strain evidence="2">ATCC 74209</strain>
    </source>
</reference>
<evidence type="ECO:0000313" key="3">
    <source>
        <dbReference type="Proteomes" id="UP000799536"/>
    </source>
</evidence>
<gene>
    <name evidence="2" type="ORF">GQ43DRAFT_180029</name>
</gene>
<organism evidence="2 3">
    <name type="scientific">Delitschia confertaspora ATCC 74209</name>
    <dbReference type="NCBI Taxonomy" id="1513339"/>
    <lineage>
        <taxon>Eukaryota</taxon>
        <taxon>Fungi</taxon>
        <taxon>Dikarya</taxon>
        <taxon>Ascomycota</taxon>
        <taxon>Pezizomycotina</taxon>
        <taxon>Dothideomycetes</taxon>
        <taxon>Pleosporomycetidae</taxon>
        <taxon>Pleosporales</taxon>
        <taxon>Delitschiaceae</taxon>
        <taxon>Delitschia</taxon>
    </lineage>
</organism>
<feature type="compositionally biased region" description="Pro residues" evidence="1">
    <location>
        <begin position="16"/>
        <end position="25"/>
    </location>
</feature>
<name>A0A9P4JK68_9PLEO</name>
<dbReference type="Proteomes" id="UP000799536">
    <property type="component" value="Unassembled WGS sequence"/>
</dbReference>
<comment type="caution">
    <text evidence="2">The sequence shown here is derived from an EMBL/GenBank/DDBJ whole genome shotgun (WGS) entry which is preliminary data.</text>
</comment>